<dbReference type="InParanoid" id="A0A316VXF6"/>
<proteinExistence type="predicted"/>
<dbReference type="RefSeq" id="XP_025369154.1">
    <property type="nucleotide sequence ID" value="XM_025510436.1"/>
</dbReference>
<protein>
    <submittedName>
        <fullName evidence="1">Uncharacterized protein</fullName>
    </submittedName>
</protein>
<evidence type="ECO:0000313" key="2">
    <source>
        <dbReference type="Proteomes" id="UP000245783"/>
    </source>
</evidence>
<sequence length="218" mass="23852">MSCQLPPEIVAFIFKLALHGPDATACALTLAPVCRACLPDAREALYHTPNLTRHNIARFLETMTGSVIGEPAPHKLVRRLVFCTTTMQASERRLARRRSELGRYAGSASLRSAAVSTGANAVANIHDSHNHPSLRQVLATLICCKHTLEELMLDLTCSAVACSWTHSLNDDLSEFEHELASLSKLRELSIRSPKGCESRSENVLAIIADPHYPVDCSL</sequence>
<dbReference type="OrthoDB" id="10639931at2759"/>
<name>A0A316VXF6_9BASI</name>
<reference evidence="1 2" key="1">
    <citation type="journal article" date="2018" name="Mol. Biol. Evol.">
        <title>Broad Genomic Sampling Reveals a Smut Pathogenic Ancestry of the Fungal Clade Ustilaginomycotina.</title>
        <authorList>
            <person name="Kijpornyongpan T."/>
            <person name="Mondo S.J."/>
            <person name="Barry K."/>
            <person name="Sandor L."/>
            <person name="Lee J."/>
            <person name="Lipzen A."/>
            <person name="Pangilinan J."/>
            <person name="LaButti K."/>
            <person name="Hainaut M."/>
            <person name="Henrissat B."/>
            <person name="Grigoriev I.V."/>
            <person name="Spatafora J.W."/>
            <person name="Aime M.C."/>
        </authorList>
    </citation>
    <scope>NUCLEOTIDE SEQUENCE [LARGE SCALE GENOMIC DNA]</scope>
    <source>
        <strain evidence="1 2">MCA 4658</strain>
    </source>
</reference>
<keyword evidence="2" id="KW-1185">Reference proteome</keyword>
<dbReference type="Proteomes" id="UP000245783">
    <property type="component" value="Unassembled WGS sequence"/>
</dbReference>
<gene>
    <name evidence="1" type="ORF">IE81DRAFT_150752</name>
</gene>
<organism evidence="1 2">
    <name type="scientific">Ceraceosorus guamensis</name>
    <dbReference type="NCBI Taxonomy" id="1522189"/>
    <lineage>
        <taxon>Eukaryota</taxon>
        <taxon>Fungi</taxon>
        <taxon>Dikarya</taxon>
        <taxon>Basidiomycota</taxon>
        <taxon>Ustilaginomycotina</taxon>
        <taxon>Exobasidiomycetes</taxon>
        <taxon>Ceraceosorales</taxon>
        <taxon>Ceraceosoraceae</taxon>
        <taxon>Ceraceosorus</taxon>
    </lineage>
</organism>
<evidence type="ECO:0000313" key="1">
    <source>
        <dbReference type="EMBL" id="PWN41994.1"/>
    </source>
</evidence>
<dbReference type="GeneID" id="37032306"/>
<dbReference type="EMBL" id="KZ819385">
    <property type="protein sequence ID" value="PWN41994.1"/>
    <property type="molecule type" value="Genomic_DNA"/>
</dbReference>
<dbReference type="AlphaFoldDB" id="A0A316VXF6"/>
<accession>A0A316VXF6</accession>